<sequence length="99" mass="10620">MCGTRGPHPSLHLRPLAITVRSQPCPDSPGTRCTEPTPHNPLEPAVQGPSPPSLPPHRTLLGPTAEPAPAHNPPGIRCTEPTLPLSPWDLLYRARPHCT</sequence>
<proteinExistence type="predicted"/>
<reference evidence="2 3" key="2">
    <citation type="submission" date="2019-04" db="EMBL/GenBank/DDBJ databases">
        <title>The genome sequence of big-headed turtle.</title>
        <authorList>
            <person name="Gong S."/>
        </authorList>
    </citation>
    <scope>NUCLEOTIDE SEQUENCE [LARGE SCALE GENOMIC DNA]</scope>
    <source>
        <strain evidence="2">DO16091913</strain>
        <tissue evidence="2">Muscle</tissue>
    </source>
</reference>
<dbReference type="AlphaFoldDB" id="A0A4D9EL53"/>
<accession>A0A4D9EL53</accession>
<feature type="region of interest" description="Disordered" evidence="1">
    <location>
        <begin position="21"/>
        <end position="78"/>
    </location>
</feature>
<dbReference type="EMBL" id="QXTE01000050">
    <property type="protein sequence ID" value="TFK09725.1"/>
    <property type="molecule type" value="Genomic_DNA"/>
</dbReference>
<comment type="caution">
    <text evidence="2">The sequence shown here is derived from an EMBL/GenBank/DDBJ whole genome shotgun (WGS) entry which is preliminary data.</text>
</comment>
<protein>
    <submittedName>
        <fullName evidence="2">Uncharacterized protein</fullName>
    </submittedName>
</protein>
<keyword evidence="3" id="KW-1185">Reference proteome</keyword>
<organism evidence="2 3">
    <name type="scientific">Platysternon megacephalum</name>
    <name type="common">big-headed turtle</name>
    <dbReference type="NCBI Taxonomy" id="55544"/>
    <lineage>
        <taxon>Eukaryota</taxon>
        <taxon>Metazoa</taxon>
        <taxon>Chordata</taxon>
        <taxon>Craniata</taxon>
        <taxon>Vertebrata</taxon>
        <taxon>Euteleostomi</taxon>
        <taxon>Archelosauria</taxon>
        <taxon>Testudinata</taxon>
        <taxon>Testudines</taxon>
        <taxon>Cryptodira</taxon>
        <taxon>Durocryptodira</taxon>
        <taxon>Testudinoidea</taxon>
        <taxon>Platysternidae</taxon>
        <taxon>Platysternon</taxon>
    </lineage>
</organism>
<dbReference type="Proteomes" id="UP000297703">
    <property type="component" value="Unassembled WGS sequence"/>
</dbReference>
<evidence type="ECO:0000256" key="1">
    <source>
        <dbReference type="SAM" id="MobiDB-lite"/>
    </source>
</evidence>
<evidence type="ECO:0000313" key="3">
    <source>
        <dbReference type="Proteomes" id="UP000297703"/>
    </source>
</evidence>
<evidence type="ECO:0000313" key="2">
    <source>
        <dbReference type="EMBL" id="TFK09725.1"/>
    </source>
</evidence>
<gene>
    <name evidence="2" type="ORF">DR999_PMT07304</name>
</gene>
<name>A0A4D9EL53_9SAUR</name>
<reference evidence="2 3" key="1">
    <citation type="submission" date="2019-04" db="EMBL/GenBank/DDBJ databases">
        <title>Draft genome of the big-headed turtle Platysternon megacephalum.</title>
        <authorList>
            <person name="Gong S."/>
        </authorList>
    </citation>
    <scope>NUCLEOTIDE SEQUENCE [LARGE SCALE GENOMIC DNA]</scope>
    <source>
        <strain evidence="2">DO16091913</strain>
        <tissue evidence="2">Muscle</tissue>
    </source>
</reference>